<evidence type="ECO:0000313" key="2">
    <source>
        <dbReference type="Proteomes" id="UP001596378"/>
    </source>
</evidence>
<proteinExistence type="predicted"/>
<name>A0ABW2F2R2_9BACL</name>
<accession>A0ABW2F2R2</accession>
<keyword evidence="2" id="KW-1185">Reference proteome</keyword>
<organism evidence="1 2">
    <name type="scientific">Cohnella cellulosilytica</name>
    <dbReference type="NCBI Taxonomy" id="986710"/>
    <lineage>
        <taxon>Bacteria</taxon>
        <taxon>Bacillati</taxon>
        <taxon>Bacillota</taxon>
        <taxon>Bacilli</taxon>
        <taxon>Bacillales</taxon>
        <taxon>Paenibacillaceae</taxon>
        <taxon>Cohnella</taxon>
    </lineage>
</organism>
<dbReference type="Proteomes" id="UP001596378">
    <property type="component" value="Unassembled WGS sequence"/>
</dbReference>
<dbReference type="RefSeq" id="WP_378051241.1">
    <property type="nucleotide sequence ID" value="NZ_JBHMDN010000033.1"/>
</dbReference>
<dbReference type="EMBL" id="JBHTAI010000002">
    <property type="protein sequence ID" value="MFC7147442.1"/>
    <property type="molecule type" value="Genomic_DNA"/>
</dbReference>
<evidence type="ECO:0000313" key="1">
    <source>
        <dbReference type="EMBL" id="MFC7147442.1"/>
    </source>
</evidence>
<reference evidence="2" key="1">
    <citation type="journal article" date="2019" name="Int. J. Syst. Evol. Microbiol.">
        <title>The Global Catalogue of Microorganisms (GCM) 10K type strain sequencing project: providing services to taxonomists for standard genome sequencing and annotation.</title>
        <authorList>
            <consortium name="The Broad Institute Genomics Platform"/>
            <consortium name="The Broad Institute Genome Sequencing Center for Infectious Disease"/>
            <person name="Wu L."/>
            <person name="Ma J."/>
        </authorList>
    </citation>
    <scope>NUCLEOTIDE SEQUENCE [LARGE SCALE GENOMIC DNA]</scope>
    <source>
        <strain evidence="2">KCTC 12907</strain>
    </source>
</reference>
<evidence type="ECO:0008006" key="3">
    <source>
        <dbReference type="Google" id="ProtNLM"/>
    </source>
</evidence>
<gene>
    <name evidence="1" type="ORF">ACFQMJ_02745</name>
</gene>
<protein>
    <recommendedName>
        <fullName evidence="3">Molecular chaperone</fullName>
    </recommendedName>
</protein>
<sequence length="153" mass="17820">MVSFFDSGPLPDWKELRKWLGKDIPWEMAENWDRTGDSGWMNDYVKKILQSAKVGTHTADRPVVRAETKQGEKYVNVEIRLAPEVDVRTLQLLATSERLKIAGLPEGKKRIVRFPCRVYPRSGKAVMKKERQLVVRFKRKPAEKSEYELFIQT</sequence>
<comment type="caution">
    <text evidence="1">The sequence shown here is derived from an EMBL/GenBank/DDBJ whole genome shotgun (WGS) entry which is preliminary data.</text>
</comment>